<dbReference type="EMBL" id="BQKC01000001">
    <property type="protein sequence ID" value="GJM55587.1"/>
    <property type="molecule type" value="Genomic_DNA"/>
</dbReference>
<dbReference type="PANTHER" id="PTHR35813:SF1">
    <property type="entry name" value="INNER MEMBRANE PROTEIN YBAN"/>
    <property type="match status" value="1"/>
</dbReference>
<proteinExistence type="predicted"/>
<keyword evidence="3" id="KW-1185">Reference proteome</keyword>
<dbReference type="GO" id="GO:0005886">
    <property type="term" value="C:plasma membrane"/>
    <property type="evidence" value="ECO:0007669"/>
    <property type="project" value="TreeGrafter"/>
</dbReference>
<dbReference type="Pfam" id="PF04304">
    <property type="entry name" value="DUF454"/>
    <property type="match status" value="1"/>
</dbReference>
<reference evidence="2" key="1">
    <citation type="journal article" date="2022" name="Int. J. Syst. Evol. Microbiol.">
        <title>Granulimonas faecalis gen. nov., sp. nov., and Leptogranulimonas caecicola gen. nov., sp. nov., novel lactate-producing Atopobiaceae bacteria isolated from mouse intestines, and an emended description of the family Atopobiaceae.</title>
        <authorList>
            <person name="Morinaga K."/>
            <person name="Kusada H."/>
            <person name="Sakamoto S."/>
            <person name="Murakami T."/>
            <person name="Toyoda A."/>
            <person name="Mori H."/>
            <person name="Meng X.Y."/>
            <person name="Takashino M."/>
            <person name="Murotomi K."/>
            <person name="Tamaki H."/>
        </authorList>
    </citation>
    <scope>NUCLEOTIDE SEQUENCE</scope>
    <source>
        <strain evidence="2">OPF53</strain>
    </source>
</reference>
<feature type="transmembrane region" description="Helical" evidence="1">
    <location>
        <begin position="79"/>
        <end position="99"/>
    </location>
</feature>
<protein>
    <submittedName>
        <fullName evidence="2">DUF454 domain-containing protein</fullName>
    </submittedName>
</protein>
<organism evidence="2 3">
    <name type="scientific">Granulimonas faecalis</name>
    <dbReference type="NCBI Taxonomy" id="2894155"/>
    <lineage>
        <taxon>Bacteria</taxon>
        <taxon>Bacillati</taxon>
        <taxon>Actinomycetota</taxon>
        <taxon>Coriobacteriia</taxon>
        <taxon>Coriobacteriales</taxon>
        <taxon>Kribbibacteriaceae</taxon>
        <taxon>Granulimonas</taxon>
    </lineage>
</organism>
<evidence type="ECO:0000313" key="2">
    <source>
        <dbReference type="EMBL" id="GJM55587.1"/>
    </source>
</evidence>
<dbReference type="Proteomes" id="UP001055025">
    <property type="component" value="Unassembled WGS sequence"/>
</dbReference>
<accession>A0AAV5B2V4</accession>
<feature type="transmembrane region" description="Helical" evidence="1">
    <location>
        <begin position="6"/>
        <end position="39"/>
    </location>
</feature>
<dbReference type="AlphaFoldDB" id="A0AAV5B2V4"/>
<evidence type="ECO:0000256" key="1">
    <source>
        <dbReference type="SAM" id="Phobius"/>
    </source>
</evidence>
<dbReference type="InterPro" id="IPR007401">
    <property type="entry name" value="DUF454"/>
</dbReference>
<keyword evidence="1" id="KW-0812">Transmembrane</keyword>
<sequence length="133" mass="14615">MIVKKLPFLVLGFVGLGLGFVGAVLPLIPAFPFLMLAAYSFARCSERLDRWFRGTRLYCDNLEDLVGGRGMTRAARRRVMGAVTLVMAVGFTLMALKGLVVPCTVLFAVWLGHMLYFAFGVRHREEDGEAAAA</sequence>
<comment type="caution">
    <text evidence="2">The sequence shown here is derived from an EMBL/GenBank/DDBJ whole genome shotgun (WGS) entry which is preliminary data.</text>
</comment>
<gene>
    <name evidence="2" type="ORF">ATOP_12420</name>
</gene>
<evidence type="ECO:0000313" key="3">
    <source>
        <dbReference type="Proteomes" id="UP001055025"/>
    </source>
</evidence>
<keyword evidence="1" id="KW-1133">Transmembrane helix</keyword>
<name>A0AAV5B2V4_9ACTN</name>
<dbReference type="PANTHER" id="PTHR35813">
    <property type="entry name" value="INNER MEMBRANE PROTEIN YBAN"/>
    <property type="match status" value="1"/>
</dbReference>
<dbReference type="RefSeq" id="WP_135977147.1">
    <property type="nucleotide sequence ID" value="NZ_BQKC01000001.1"/>
</dbReference>
<keyword evidence="1" id="KW-0472">Membrane</keyword>